<dbReference type="Gene3D" id="3.40.50.12780">
    <property type="entry name" value="N-terminal domain of ligase-like"/>
    <property type="match status" value="1"/>
</dbReference>
<dbReference type="Pfam" id="PF00501">
    <property type="entry name" value="AMP-binding"/>
    <property type="match status" value="1"/>
</dbReference>
<dbReference type="PANTHER" id="PTHR43767:SF1">
    <property type="entry name" value="NONRIBOSOMAL PEPTIDE SYNTHASE PES1 (EUROFUNG)-RELATED"/>
    <property type="match status" value="1"/>
</dbReference>
<dbReference type="InterPro" id="IPR050237">
    <property type="entry name" value="ATP-dep_AMP-bd_enzyme"/>
</dbReference>
<name>A0A2T7UAU2_9BURK</name>
<dbReference type="OrthoDB" id="9766486at2"/>
<comment type="caution">
    <text evidence="3">The sequence shown here is derived from an EMBL/GenBank/DDBJ whole genome shotgun (WGS) entry which is preliminary data.</text>
</comment>
<evidence type="ECO:0000313" key="4">
    <source>
        <dbReference type="Proteomes" id="UP000037507"/>
    </source>
</evidence>
<dbReference type="STRING" id="1293045.H663_11845"/>
<protein>
    <submittedName>
        <fullName evidence="3">O-succinylbenzoate--CoA ligase</fullName>
    </submittedName>
</protein>
<dbReference type="RefSeq" id="WP_053173245.1">
    <property type="nucleotide sequence ID" value="NZ_LFYT02000024.1"/>
</dbReference>
<dbReference type="Proteomes" id="UP000037507">
    <property type="component" value="Unassembled WGS sequence"/>
</dbReference>
<organism evidence="3 4">
    <name type="scientific">Limnohabitans planktonicus II-D5</name>
    <dbReference type="NCBI Taxonomy" id="1293045"/>
    <lineage>
        <taxon>Bacteria</taxon>
        <taxon>Pseudomonadati</taxon>
        <taxon>Pseudomonadota</taxon>
        <taxon>Betaproteobacteria</taxon>
        <taxon>Burkholderiales</taxon>
        <taxon>Comamonadaceae</taxon>
        <taxon>Limnohabitans</taxon>
    </lineage>
</organism>
<accession>A0A2T7UAU2</accession>
<dbReference type="EMBL" id="LFYT02000024">
    <property type="protein sequence ID" value="PVE41784.1"/>
    <property type="molecule type" value="Genomic_DNA"/>
</dbReference>
<feature type="domain" description="AMP-binding enzyme C-terminal" evidence="2">
    <location>
        <begin position="423"/>
        <end position="498"/>
    </location>
</feature>
<feature type="domain" description="AMP-dependent synthetase/ligase" evidence="1">
    <location>
        <begin position="20"/>
        <end position="372"/>
    </location>
</feature>
<sequence length="512" mass="55067">MALHLTSAHTRTHTRIHHLFDERAAQAPAHPFLYLAQGVMTLGELAQQVDALEAELREVGVRVGDRVLVAAENCPEHVALVLACSRVGAWACGVNARMTASELAGFAAKADARVLYFTVGVSASAREHAAQHGTQASVLPGLQRTPVRPQATAQTGELAEQVAAIIFTSGTTGQPKGVMLTHAGLLQFARVSAQSRELTSADRSYAYLPMTHIFGLGTVLMASLHAGSGLLMRSQFDPADVFDALAHQGLTQLQGPPAMFTRLLAWLDSQGIAQPLAPDLRYVYTGAAPLDLSVKQAIEARFGKPLHHGYGLSEYAGALTLCRLNEQRADTSAGYLVEGAELRIMDPDGRDLPAGETGEIWMRGVGLMPGYFRDPEITAQVMKPGGWYASGDLGRQDGDGALQVVGRLKEMIIRSGFNVYPGEVEAVFLAWPGVQRAAVAGRKAADGNEDILAFIEVKPGVQLDLQALKAHAHEHLSPYKRPSMVVQVPEMPMTLSGKVLKRELVEKYAQDH</sequence>
<keyword evidence="4" id="KW-1185">Reference proteome</keyword>
<dbReference type="Pfam" id="PF13193">
    <property type="entry name" value="AMP-binding_C"/>
    <property type="match status" value="1"/>
</dbReference>
<dbReference type="InterPro" id="IPR042099">
    <property type="entry name" value="ANL_N_sf"/>
</dbReference>
<dbReference type="InterPro" id="IPR020845">
    <property type="entry name" value="AMP-binding_CS"/>
</dbReference>
<dbReference type="InterPro" id="IPR000873">
    <property type="entry name" value="AMP-dep_synth/lig_dom"/>
</dbReference>
<proteinExistence type="predicted"/>
<evidence type="ECO:0000259" key="2">
    <source>
        <dbReference type="Pfam" id="PF13193"/>
    </source>
</evidence>
<dbReference type="InterPro" id="IPR025110">
    <property type="entry name" value="AMP-bd_C"/>
</dbReference>
<dbReference type="AlphaFoldDB" id="A0A2T7UAU2"/>
<dbReference type="InterPro" id="IPR045851">
    <property type="entry name" value="AMP-bd_C_sf"/>
</dbReference>
<dbReference type="GO" id="GO:0016878">
    <property type="term" value="F:acid-thiol ligase activity"/>
    <property type="evidence" value="ECO:0007669"/>
    <property type="project" value="UniProtKB-ARBA"/>
</dbReference>
<dbReference type="PROSITE" id="PS00455">
    <property type="entry name" value="AMP_BINDING"/>
    <property type="match status" value="1"/>
</dbReference>
<evidence type="ECO:0000313" key="3">
    <source>
        <dbReference type="EMBL" id="PVE41784.1"/>
    </source>
</evidence>
<dbReference type="SUPFAM" id="SSF56801">
    <property type="entry name" value="Acetyl-CoA synthetase-like"/>
    <property type="match status" value="1"/>
</dbReference>
<dbReference type="PANTHER" id="PTHR43767">
    <property type="entry name" value="LONG-CHAIN-FATTY-ACID--COA LIGASE"/>
    <property type="match status" value="1"/>
</dbReference>
<evidence type="ECO:0000259" key="1">
    <source>
        <dbReference type="Pfam" id="PF00501"/>
    </source>
</evidence>
<keyword evidence="3" id="KW-0436">Ligase</keyword>
<dbReference type="Gene3D" id="3.30.300.30">
    <property type="match status" value="1"/>
</dbReference>
<reference evidence="3" key="1">
    <citation type="submission" date="2017-04" db="EMBL/GenBank/DDBJ databases">
        <title>Unexpected and diverse lifestyles within the genus Limnohabitans.</title>
        <authorList>
            <person name="Kasalicky V."/>
            <person name="Mehrshad M."/>
            <person name="Andrei S.-A."/>
            <person name="Salcher M."/>
            <person name="Kratochvilova H."/>
            <person name="Simek K."/>
            <person name="Ghai R."/>
        </authorList>
    </citation>
    <scope>NUCLEOTIDE SEQUENCE [LARGE SCALE GENOMIC DNA]</scope>
    <source>
        <strain evidence="3">II-D5</strain>
    </source>
</reference>
<gene>
    <name evidence="3" type="ORF">H663_015750</name>
</gene>